<evidence type="ECO:0000256" key="1">
    <source>
        <dbReference type="SAM" id="MobiDB-lite"/>
    </source>
</evidence>
<feature type="region of interest" description="Disordered" evidence="1">
    <location>
        <begin position="324"/>
        <end position="344"/>
    </location>
</feature>
<comment type="caution">
    <text evidence="2">The sequence shown here is derived from an EMBL/GenBank/DDBJ whole genome shotgun (WGS) entry which is preliminary data.</text>
</comment>
<evidence type="ECO:0000313" key="2">
    <source>
        <dbReference type="EMBL" id="KXH57863.1"/>
    </source>
</evidence>
<gene>
    <name evidence="2" type="ORF">CNYM01_13536</name>
</gene>
<keyword evidence="3" id="KW-1185">Reference proteome</keyword>
<dbReference type="InterPro" id="IPR011990">
    <property type="entry name" value="TPR-like_helical_dom_sf"/>
</dbReference>
<evidence type="ECO:0000313" key="3">
    <source>
        <dbReference type="Proteomes" id="UP000070054"/>
    </source>
</evidence>
<organism evidence="2 3">
    <name type="scientific">Colletotrichum nymphaeae SA-01</name>
    <dbReference type="NCBI Taxonomy" id="1460502"/>
    <lineage>
        <taxon>Eukaryota</taxon>
        <taxon>Fungi</taxon>
        <taxon>Dikarya</taxon>
        <taxon>Ascomycota</taxon>
        <taxon>Pezizomycotina</taxon>
        <taxon>Sordariomycetes</taxon>
        <taxon>Hypocreomycetidae</taxon>
        <taxon>Glomerellales</taxon>
        <taxon>Glomerellaceae</taxon>
        <taxon>Colletotrichum</taxon>
        <taxon>Colletotrichum acutatum species complex</taxon>
    </lineage>
</organism>
<name>A0A135UBV1_9PEZI</name>
<reference evidence="2 3" key="1">
    <citation type="submission" date="2014-02" db="EMBL/GenBank/DDBJ databases">
        <title>The genome sequence of Colletotrichum nymphaeae SA-01.</title>
        <authorList>
            <person name="Baroncelli R."/>
            <person name="Thon M.R."/>
        </authorList>
    </citation>
    <scope>NUCLEOTIDE SEQUENCE [LARGE SCALE GENOMIC DNA]</scope>
    <source>
        <strain evidence="2 3">SA-01</strain>
    </source>
</reference>
<accession>A0A135UBV1</accession>
<dbReference type="Proteomes" id="UP000070054">
    <property type="component" value="Unassembled WGS sequence"/>
</dbReference>
<sequence>MSCLCTRLQSKDYDSVTVNERSILLRTYQEARHLFEQTTSEATPQPKRKPSHKALPPAKRGCPRFVQTISEPTLPIKKGPSRKAIRRYHSLRGPGSAASLIAADACPSSPSANTLVSNLTHCNSTSPSSSVSEGPLLLNNAPNLTTEGTSTLVDRLENTILDKALPIVLSQNEVSAVPARLYLACDTGTLQGRLASYELARRHHRGTSLDDLIKIIQEYQPQPEDALRKQVSKRLHRGRAWTEVFDILAEQGDKPAEDYIGLLAHISSPTVWERAETAALRQALLSLQKKRDIRQMAHCATPAAREFIDSLTLTRTFIDDTPRHSQSFRATAPAPKASVHDKTNPAVLPRPSFPSQSSHDFLCDDTDKLLRLSYFFASSYHVPVDMLRSGTAPRCRWSKEGDVVYRQSSVHPHLVSFINDQTRLEDAIDKLTEKRYIECTTTDGLKIYKLLPNGSSKALDGLDQESASYWKRQALLVSYHAIPWKYLEPSTPISVMATPHLQHVLGNDESLYCFDLSAEVREDLILTLVEAVRLPKIPWKVFAVEKAVALCRDGQSAYAIARVNEVTSLVGRLAKKTILPPNVAPRPTDPCDLRVNAAAGLVAVQKCLDEMQREKLRDAEETLTRWEPQATQPMTQVVLFRKSSLLGQIERQKGDFKVAERLLRSAFKTADEASTGKILHFDEDRPALACSLSDARREQLFEDAETHVRQLLEGLEGTTVTARSRAQLQASLAECLYAKGHEKIGRQDTLDEASSVLHEADKLCRSLLNLDPGDILRFDQLRSRLTQAKIFFIKGDYVEAESGFKEALNLITRFGMTNGYVTMVIVRSMAVTLKRSLDASSLDPLSRSKREELLQQSEQQWSMMKGLVRPGGTRFWMPGLQKWEEWLCSTEVLRGRL</sequence>
<proteinExistence type="predicted"/>
<dbReference type="SUPFAM" id="SSF48452">
    <property type="entry name" value="TPR-like"/>
    <property type="match status" value="1"/>
</dbReference>
<dbReference type="AlphaFoldDB" id="A0A135UBV1"/>
<dbReference type="EMBL" id="JEMN01000723">
    <property type="protein sequence ID" value="KXH57863.1"/>
    <property type="molecule type" value="Genomic_DNA"/>
</dbReference>
<dbReference type="Gene3D" id="1.25.40.10">
    <property type="entry name" value="Tetratricopeptide repeat domain"/>
    <property type="match status" value="1"/>
</dbReference>
<dbReference type="OrthoDB" id="427518at2759"/>
<feature type="region of interest" description="Disordered" evidence="1">
    <location>
        <begin position="37"/>
        <end position="60"/>
    </location>
</feature>
<protein>
    <submittedName>
        <fullName evidence="2">Uncharacterized protein</fullName>
    </submittedName>
</protein>